<evidence type="ECO:0000313" key="3">
    <source>
        <dbReference type="Proteomes" id="UP000054279"/>
    </source>
</evidence>
<dbReference type="InterPro" id="IPR007312">
    <property type="entry name" value="Phosphoesterase"/>
</dbReference>
<organism evidence="2 3">
    <name type="scientific">Sphaerobolus stellatus (strain SS14)</name>
    <dbReference type="NCBI Taxonomy" id="990650"/>
    <lineage>
        <taxon>Eukaryota</taxon>
        <taxon>Fungi</taxon>
        <taxon>Dikarya</taxon>
        <taxon>Basidiomycota</taxon>
        <taxon>Agaricomycotina</taxon>
        <taxon>Agaricomycetes</taxon>
        <taxon>Phallomycetidae</taxon>
        <taxon>Geastrales</taxon>
        <taxon>Sphaerobolaceae</taxon>
        <taxon>Sphaerobolus</taxon>
    </lineage>
</organism>
<gene>
    <name evidence="2" type="ORF">M422DRAFT_186401</name>
</gene>
<dbReference type="PANTHER" id="PTHR31956:SF8">
    <property type="entry name" value="ACID PHOSPHATASE PHOA (AFU_ORTHOLOGUE AFUA_1G03570)"/>
    <property type="match status" value="1"/>
</dbReference>
<dbReference type="PANTHER" id="PTHR31956">
    <property type="entry name" value="NON-SPECIFIC PHOSPHOLIPASE C4-RELATED"/>
    <property type="match status" value="1"/>
</dbReference>
<evidence type="ECO:0000256" key="1">
    <source>
        <dbReference type="ARBA" id="ARBA00022801"/>
    </source>
</evidence>
<dbReference type="OrthoDB" id="5135119at2759"/>
<evidence type="ECO:0000313" key="2">
    <source>
        <dbReference type="EMBL" id="KIJ31100.1"/>
    </source>
</evidence>
<dbReference type="EMBL" id="KN837248">
    <property type="protein sequence ID" value="KIJ31100.1"/>
    <property type="molecule type" value="Genomic_DNA"/>
</dbReference>
<evidence type="ECO:0008006" key="4">
    <source>
        <dbReference type="Google" id="ProtNLM"/>
    </source>
</evidence>
<name>A0A0C9V0Z9_SPHS4</name>
<dbReference type="Pfam" id="PF04185">
    <property type="entry name" value="Phosphoesterase"/>
    <property type="match status" value="1"/>
</dbReference>
<dbReference type="HOGENOM" id="CLU_1384949_0_0_1"/>
<protein>
    <recommendedName>
        <fullName evidence="4">Acid phosphatase</fullName>
    </recommendedName>
</protein>
<dbReference type="AlphaFoldDB" id="A0A0C9V0Z9"/>
<reference evidence="2 3" key="1">
    <citation type="submission" date="2014-06" db="EMBL/GenBank/DDBJ databases">
        <title>Evolutionary Origins and Diversification of the Mycorrhizal Mutualists.</title>
        <authorList>
            <consortium name="DOE Joint Genome Institute"/>
            <consortium name="Mycorrhizal Genomics Consortium"/>
            <person name="Kohler A."/>
            <person name="Kuo A."/>
            <person name="Nagy L.G."/>
            <person name="Floudas D."/>
            <person name="Copeland A."/>
            <person name="Barry K.W."/>
            <person name="Cichocki N."/>
            <person name="Veneault-Fourrey C."/>
            <person name="LaButti K."/>
            <person name="Lindquist E.A."/>
            <person name="Lipzen A."/>
            <person name="Lundell T."/>
            <person name="Morin E."/>
            <person name="Murat C."/>
            <person name="Riley R."/>
            <person name="Ohm R."/>
            <person name="Sun H."/>
            <person name="Tunlid A."/>
            <person name="Henrissat B."/>
            <person name="Grigoriev I.V."/>
            <person name="Hibbett D.S."/>
            <person name="Martin F."/>
        </authorList>
    </citation>
    <scope>NUCLEOTIDE SEQUENCE [LARGE SCALE GENOMIC DNA]</scope>
    <source>
        <strain evidence="2 3">SS14</strain>
    </source>
</reference>
<sequence>MAGAESRTNVCVYVLTKSSISTIVDLLEESISWASYQESMASDGFTGFNFASANYLNTSSAPLTYYWRKHNPTIIYSSVVDVPERAARHRNFNDFAVDVTHDDLPQWIFVTPNIENDAHDTNIDFAGQFLQYWLFPLLEDPRFNGPDILILLTFDENGSSSINNNIFSLLLGNAVLKRLHGTTDSTYYTNYSSLNTV</sequence>
<keyword evidence="1" id="KW-0378">Hydrolase</keyword>
<keyword evidence="3" id="KW-1185">Reference proteome</keyword>
<dbReference type="GO" id="GO:0016788">
    <property type="term" value="F:hydrolase activity, acting on ester bonds"/>
    <property type="evidence" value="ECO:0007669"/>
    <property type="project" value="InterPro"/>
</dbReference>
<accession>A0A0C9V0Z9</accession>
<dbReference type="Proteomes" id="UP000054279">
    <property type="component" value="Unassembled WGS sequence"/>
</dbReference>
<dbReference type="GO" id="GO:0009395">
    <property type="term" value="P:phospholipid catabolic process"/>
    <property type="evidence" value="ECO:0007669"/>
    <property type="project" value="TreeGrafter"/>
</dbReference>
<proteinExistence type="predicted"/>